<proteinExistence type="predicted"/>
<reference evidence="1 2" key="1">
    <citation type="journal article" date="2016" name="Int. J. Syst. Evol. Microbiol.">
        <title>Tessaracoccus flavus sp. nov., isolated from the drainage system of a lindane-producing factory.</title>
        <authorList>
            <person name="Kumari R."/>
            <person name="Singh P."/>
            <person name="Schumann P."/>
            <person name="Lal R."/>
        </authorList>
    </citation>
    <scope>NUCLEOTIDE SEQUENCE [LARGE SCALE GENOMIC DNA]</scope>
    <source>
        <strain evidence="1 2">RP1T</strain>
    </source>
</reference>
<dbReference type="Proteomes" id="UP000188324">
    <property type="component" value="Chromosome"/>
</dbReference>
<organism evidence="1 2">
    <name type="scientific">Tessaracoccus flavus</name>
    <dbReference type="NCBI Taxonomy" id="1610493"/>
    <lineage>
        <taxon>Bacteria</taxon>
        <taxon>Bacillati</taxon>
        <taxon>Actinomycetota</taxon>
        <taxon>Actinomycetes</taxon>
        <taxon>Propionibacteriales</taxon>
        <taxon>Propionibacteriaceae</taxon>
        <taxon>Tessaracoccus</taxon>
    </lineage>
</organism>
<dbReference type="RefSeq" id="WP_077340840.1">
    <property type="nucleotide sequence ID" value="NZ_CP019605.1"/>
</dbReference>
<protein>
    <submittedName>
        <fullName evidence="1">Uncharacterized protein</fullName>
    </submittedName>
</protein>
<name>A0A1Q2CD70_9ACTN</name>
<accession>A0A1Q2CD70</accession>
<sequence>MIDLILTRARVLAYEADLIDSPAERYLTAYRAAEQVALSVVSGLPGPSSRQTVWPLLARVAPSSQSGRVSFSRSAPGRSLCRPVLPLR</sequence>
<keyword evidence="2" id="KW-1185">Reference proteome</keyword>
<evidence type="ECO:0000313" key="2">
    <source>
        <dbReference type="Proteomes" id="UP000188324"/>
    </source>
</evidence>
<dbReference type="AlphaFoldDB" id="A0A1Q2CD70"/>
<dbReference type="EMBL" id="CP019605">
    <property type="protein sequence ID" value="AQP44072.1"/>
    <property type="molecule type" value="Genomic_DNA"/>
</dbReference>
<dbReference type="KEGG" id="tfl:RPIT_03945"/>
<gene>
    <name evidence="1" type="ORF">RPIT_03945</name>
</gene>
<dbReference type="STRING" id="1610493.RPIT_03945"/>
<evidence type="ECO:0000313" key="1">
    <source>
        <dbReference type="EMBL" id="AQP44072.1"/>
    </source>
</evidence>